<feature type="non-terminal residue" evidence="2">
    <location>
        <position position="1"/>
    </location>
</feature>
<reference evidence="2 3" key="1">
    <citation type="journal article" date="2019" name="Sci. Rep.">
        <title>Orb-weaving spider Araneus ventricosus genome elucidates the spidroin gene catalogue.</title>
        <authorList>
            <person name="Kono N."/>
            <person name="Nakamura H."/>
            <person name="Ohtoshi R."/>
            <person name="Moran D.A.P."/>
            <person name="Shinohara A."/>
            <person name="Yoshida Y."/>
            <person name="Fujiwara M."/>
            <person name="Mori M."/>
            <person name="Tomita M."/>
            <person name="Arakawa K."/>
        </authorList>
    </citation>
    <scope>NUCLEOTIDE SEQUENCE [LARGE SCALE GENOMIC DNA]</scope>
</reference>
<sequence>LCRRASGGSGSDDFSFGSRPRRPADGLKRDDYLVVEVKLQQYDDSTHL</sequence>
<gene>
    <name evidence="2" type="ORF">AVEN_228015_1</name>
</gene>
<protein>
    <submittedName>
        <fullName evidence="2">Uncharacterized protein</fullName>
    </submittedName>
</protein>
<proteinExistence type="predicted"/>
<evidence type="ECO:0000313" key="2">
    <source>
        <dbReference type="EMBL" id="GBN16660.1"/>
    </source>
</evidence>
<evidence type="ECO:0000256" key="1">
    <source>
        <dbReference type="SAM" id="MobiDB-lite"/>
    </source>
</evidence>
<comment type="caution">
    <text evidence="2">The sequence shown here is derived from an EMBL/GenBank/DDBJ whole genome shotgun (WGS) entry which is preliminary data.</text>
</comment>
<dbReference type="Proteomes" id="UP000499080">
    <property type="component" value="Unassembled WGS sequence"/>
</dbReference>
<evidence type="ECO:0000313" key="3">
    <source>
        <dbReference type="Proteomes" id="UP000499080"/>
    </source>
</evidence>
<dbReference type="EMBL" id="BGPR01200551">
    <property type="protein sequence ID" value="GBN16660.1"/>
    <property type="molecule type" value="Genomic_DNA"/>
</dbReference>
<accession>A0A4Y2LRG8</accession>
<name>A0A4Y2LRG8_ARAVE</name>
<organism evidence="2 3">
    <name type="scientific">Araneus ventricosus</name>
    <name type="common">Orbweaver spider</name>
    <name type="synonym">Epeira ventricosa</name>
    <dbReference type="NCBI Taxonomy" id="182803"/>
    <lineage>
        <taxon>Eukaryota</taxon>
        <taxon>Metazoa</taxon>
        <taxon>Ecdysozoa</taxon>
        <taxon>Arthropoda</taxon>
        <taxon>Chelicerata</taxon>
        <taxon>Arachnida</taxon>
        <taxon>Araneae</taxon>
        <taxon>Araneomorphae</taxon>
        <taxon>Entelegynae</taxon>
        <taxon>Araneoidea</taxon>
        <taxon>Araneidae</taxon>
        <taxon>Araneus</taxon>
    </lineage>
</organism>
<dbReference type="AlphaFoldDB" id="A0A4Y2LRG8"/>
<feature type="region of interest" description="Disordered" evidence="1">
    <location>
        <begin position="1"/>
        <end position="27"/>
    </location>
</feature>
<keyword evidence="3" id="KW-1185">Reference proteome</keyword>